<dbReference type="Proteomes" id="UP000326780">
    <property type="component" value="Chromosome"/>
</dbReference>
<accession>A0A5Q0LX68</accession>
<dbReference type="CDD" id="cd07503">
    <property type="entry name" value="HAD_HisB-N"/>
    <property type="match status" value="1"/>
</dbReference>
<dbReference type="Gene3D" id="3.40.50.300">
    <property type="entry name" value="P-loop containing nucleotide triphosphate hydrolases"/>
    <property type="match status" value="1"/>
</dbReference>
<comment type="similarity">
    <text evidence="2">Belongs to the GmhB family.</text>
</comment>
<dbReference type="PANTHER" id="PTHR42891:SF1">
    <property type="entry name" value="D-GLYCERO-BETA-D-MANNO-HEPTOSE-1,7-BISPHOSPHATE 7-PHOSPHATASE"/>
    <property type="match status" value="1"/>
</dbReference>
<dbReference type="Gene3D" id="3.40.50.1000">
    <property type="entry name" value="HAD superfamily/HAD-like"/>
    <property type="match status" value="1"/>
</dbReference>
<evidence type="ECO:0000313" key="10">
    <source>
        <dbReference type="Proteomes" id="UP000326780"/>
    </source>
</evidence>
<keyword evidence="4" id="KW-0479">Metal-binding</keyword>
<evidence type="ECO:0000256" key="5">
    <source>
        <dbReference type="ARBA" id="ARBA00022801"/>
    </source>
</evidence>
<keyword evidence="3" id="KW-0963">Cytoplasm</keyword>
<dbReference type="SUPFAM" id="SSF52540">
    <property type="entry name" value="P-loop containing nucleoside triphosphate hydrolases"/>
    <property type="match status" value="1"/>
</dbReference>
<dbReference type="AlphaFoldDB" id="A0A5Q0LX68"/>
<dbReference type="InterPro" id="IPR027417">
    <property type="entry name" value="P-loop_NTPase"/>
</dbReference>
<dbReference type="Gene3D" id="3.90.550.10">
    <property type="entry name" value="Spore Coat Polysaccharide Biosynthesis Protein SpsA, Chain A"/>
    <property type="match status" value="1"/>
</dbReference>
<dbReference type="InterPro" id="IPR029044">
    <property type="entry name" value="Nucleotide-diphossugar_trans"/>
</dbReference>
<evidence type="ECO:0000256" key="4">
    <source>
        <dbReference type="ARBA" id="ARBA00022723"/>
    </source>
</evidence>
<evidence type="ECO:0000313" key="9">
    <source>
        <dbReference type="EMBL" id="QFZ81796.1"/>
    </source>
</evidence>
<dbReference type="InterPro" id="IPR023214">
    <property type="entry name" value="HAD_sf"/>
</dbReference>
<keyword evidence="6" id="KW-0119">Carbohydrate metabolism</keyword>
<dbReference type="InterPro" id="IPR006549">
    <property type="entry name" value="HAD-SF_hydro_IIIA"/>
</dbReference>
<dbReference type="NCBIfam" id="TIGR01656">
    <property type="entry name" value="Histidinol-ppas"/>
    <property type="match status" value="1"/>
</dbReference>
<dbReference type="CDD" id="cd04181">
    <property type="entry name" value="NTP_transferase"/>
    <property type="match status" value="1"/>
</dbReference>
<gene>
    <name evidence="9" type="ORF">GFK26_02910</name>
</gene>
<organism evidence="9 10">
    <name type="scientific">Variovorax paradoxus</name>
    <dbReference type="NCBI Taxonomy" id="34073"/>
    <lineage>
        <taxon>Bacteria</taxon>
        <taxon>Pseudomonadati</taxon>
        <taxon>Pseudomonadota</taxon>
        <taxon>Betaproteobacteria</taxon>
        <taxon>Burkholderiales</taxon>
        <taxon>Comamonadaceae</taxon>
        <taxon>Variovorax</taxon>
    </lineage>
</organism>
<dbReference type="Pfam" id="PF13242">
    <property type="entry name" value="Hydrolase_like"/>
    <property type="match status" value="1"/>
</dbReference>
<evidence type="ECO:0000256" key="2">
    <source>
        <dbReference type="ARBA" id="ARBA00005628"/>
    </source>
</evidence>
<sequence length="637" mass="69932">MTQAVILAGGKGTRLAERLNGRPKPLVDVNGTPLLELQVRTLAHHGIDDVVVLVNHAADQIQAFFEQRQFPSRVRLFDDGEPRGTAGALLACLDDLDDRFIVIYGDTLFDIDIGHMLAAHEASDADATLLLHPNDHPADSDLVEIDASGRVQAFHGYPHPDGAELRNLVNAAFYIVEKKALLAWRDFPVPCDFAKDLFPAMVRAGAHIAGYVSFEYIKDLGTPKRLDKVEKHLRSGVVQRASRQCLQKAVFLDRDGTLNVLRDYVRRPADFELLPHAAEAVRAFNNAEYRVVVVTNQPVLARGEASFDDLQRIHNRLESRLGDAGAYVDAIFFCPHHPDAGFAGEVPTLKIACNCRKPQPGMMHEAMTAMNVQAADSWMVGDSTADMLAARRAGLRSVLVETGEAGRDGKFTAAPDFRFAHIGAAAHFIVHTYPLLVAAINEWTLKIQPGDLVLVGGLARSGKSTMASVLKSELVARHLGAHVLSLDRWLRPATERGAGVMGRYALEEAQEDLKDWLDGGAVDADLPSYDRMRRDRGLPERTVLAQDAVLILEGVPALLADWRSERRIWRLHIEADEASRRIRVEADLIARGLADAQGAAQAYEQRQQDETPPVAAARTAADGVLDFDSIFSIDDTP</sequence>
<keyword evidence="5 9" id="KW-0378">Hydrolase</keyword>
<evidence type="ECO:0000256" key="3">
    <source>
        <dbReference type="ARBA" id="ARBA00022490"/>
    </source>
</evidence>
<dbReference type="Pfam" id="PF00483">
    <property type="entry name" value="NTP_transferase"/>
    <property type="match status" value="1"/>
</dbReference>
<dbReference type="GO" id="GO:0005975">
    <property type="term" value="P:carbohydrate metabolic process"/>
    <property type="evidence" value="ECO:0007669"/>
    <property type="project" value="InterPro"/>
</dbReference>
<comment type="subcellular location">
    <subcellularLocation>
        <location evidence="1">Cytoplasm</location>
    </subcellularLocation>
</comment>
<dbReference type="InterPro" id="IPR006543">
    <property type="entry name" value="Histidinol-phos"/>
</dbReference>
<feature type="domain" description="Nucleotidyl transferase" evidence="8">
    <location>
        <begin position="4"/>
        <end position="233"/>
    </location>
</feature>
<dbReference type="EMBL" id="CP045644">
    <property type="protein sequence ID" value="QFZ81796.1"/>
    <property type="molecule type" value="Genomic_DNA"/>
</dbReference>
<dbReference type="InterPro" id="IPR005835">
    <property type="entry name" value="NTP_transferase_dom"/>
</dbReference>
<dbReference type="RefSeq" id="WP_153280762.1">
    <property type="nucleotide sequence ID" value="NZ_CP045644.1"/>
</dbReference>
<dbReference type="InterPro" id="IPR004446">
    <property type="entry name" value="Heptose_bisP_phosphatase"/>
</dbReference>
<dbReference type="SUPFAM" id="SSF53448">
    <property type="entry name" value="Nucleotide-diphospho-sugar transferases"/>
    <property type="match status" value="1"/>
</dbReference>
<evidence type="ECO:0000259" key="8">
    <source>
        <dbReference type="Pfam" id="PF00483"/>
    </source>
</evidence>
<dbReference type="PANTHER" id="PTHR42891">
    <property type="entry name" value="D-GLYCERO-BETA-D-MANNO-HEPTOSE-1,7-BISPHOSPHATE 7-PHOSPHATASE"/>
    <property type="match status" value="1"/>
</dbReference>
<reference evidence="9 10" key="1">
    <citation type="submission" date="2019-10" db="EMBL/GenBank/DDBJ databases">
        <title>Complete genome sequence of Variovorax paradoxus 5C-2.</title>
        <authorList>
            <person name="Gogoleva N.E."/>
            <person name="Balkin A.S."/>
        </authorList>
    </citation>
    <scope>NUCLEOTIDE SEQUENCE [LARGE SCALE GENOMIC DNA]</scope>
    <source>
        <strain evidence="9 10">5C-2</strain>
    </source>
</reference>
<dbReference type="SUPFAM" id="SSF56784">
    <property type="entry name" value="HAD-like"/>
    <property type="match status" value="1"/>
</dbReference>
<dbReference type="GO" id="GO:0005737">
    <property type="term" value="C:cytoplasm"/>
    <property type="evidence" value="ECO:0007669"/>
    <property type="project" value="UniProtKB-SubCell"/>
</dbReference>
<dbReference type="GO" id="GO:0046872">
    <property type="term" value="F:metal ion binding"/>
    <property type="evidence" value="ECO:0007669"/>
    <property type="project" value="UniProtKB-KW"/>
</dbReference>
<dbReference type="InterPro" id="IPR036412">
    <property type="entry name" value="HAD-like_sf"/>
</dbReference>
<evidence type="ECO:0000256" key="1">
    <source>
        <dbReference type="ARBA" id="ARBA00004496"/>
    </source>
</evidence>
<protein>
    <recommendedName>
        <fullName evidence="7">D,D-heptose 1,7-bisphosphate phosphatase</fullName>
    </recommendedName>
</protein>
<dbReference type="GO" id="GO:0016791">
    <property type="term" value="F:phosphatase activity"/>
    <property type="evidence" value="ECO:0007669"/>
    <property type="project" value="InterPro"/>
</dbReference>
<proteinExistence type="inferred from homology"/>
<name>A0A5Q0LX68_VARPD</name>
<evidence type="ECO:0000256" key="6">
    <source>
        <dbReference type="ARBA" id="ARBA00023277"/>
    </source>
</evidence>
<dbReference type="NCBIfam" id="TIGR01662">
    <property type="entry name" value="HAD-SF-IIIA"/>
    <property type="match status" value="1"/>
</dbReference>
<evidence type="ECO:0000256" key="7">
    <source>
        <dbReference type="ARBA" id="ARBA00031828"/>
    </source>
</evidence>